<accession>A0A0E9PMW7</accession>
<evidence type="ECO:0000313" key="1">
    <source>
        <dbReference type="EMBL" id="JAH05647.1"/>
    </source>
</evidence>
<name>A0A0E9PMW7_ANGAN</name>
<reference evidence="1" key="1">
    <citation type="submission" date="2014-11" db="EMBL/GenBank/DDBJ databases">
        <authorList>
            <person name="Amaro Gonzalez C."/>
        </authorList>
    </citation>
    <scope>NUCLEOTIDE SEQUENCE</scope>
</reference>
<dbReference type="EMBL" id="GBXM01102930">
    <property type="protein sequence ID" value="JAH05647.1"/>
    <property type="molecule type" value="Transcribed_RNA"/>
</dbReference>
<sequence length="33" mass="3814">MPIIKINSFSFHSRTGTYKNTINKTLRSNAFII</sequence>
<dbReference type="AlphaFoldDB" id="A0A0E9PMW7"/>
<protein>
    <submittedName>
        <fullName evidence="1">Uncharacterized protein</fullName>
    </submittedName>
</protein>
<reference evidence="1" key="2">
    <citation type="journal article" date="2015" name="Fish Shellfish Immunol.">
        <title>Early steps in the European eel (Anguilla anguilla)-Vibrio vulnificus interaction in the gills: Role of the RtxA13 toxin.</title>
        <authorList>
            <person name="Callol A."/>
            <person name="Pajuelo D."/>
            <person name="Ebbesson L."/>
            <person name="Teles M."/>
            <person name="MacKenzie S."/>
            <person name="Amaro C."/>
        </authorList>
    </citation>
    <scope>NUCLEOTIDE SEQUENCE</scope>
</reference>
<proteinExistence type="predicted"/>
<organism evidence="1">
    <name type="scientific">Anguilla anguilla</name>
    <name type="common">European freshwater eel</name>
    <name type="synonym">Muraena anguilla</name>
    <dbReference type="NCBI Taxonomy" id="7936"/>
    <lineage>
        <taxon>Eukaryota</taxon>
        <taxon>Metazoa</taxon>
        <taxon>Chordata</taxon>
        <taxon>Craniata</taxon>
        <taxon>Vertebrata</taxon>
        <taxon>Euteleostomi</taxon>
        <taxon>Actinopterygii</taxon>
        <taxon>Neopterygii</taxon>
        <taxon>Teleostei</taxon>
        <taxon>Anguilliformes</taxon>
        <taxon>Anguillidae</taxon>
        <taxon>Anguilla</taxon>
    </lineage>
</organism>